<evidence type="ECO:0000256" key="6">
    <source>
        <dbReference type="SAM" id="Phobius"/>
    </source>
</evidence>
<dbReference type="InterPro" id="IPR036259">
    <property type="entry name" value="MFS_trans_sf"/>
</dbReference>
<accession>A0A179F1G4</accession>
<dbReference type="OrthoDB" id="6770063at2759"/>
<reference evidence="8 9" key="1">
    <citation type="journal article" date="2016" name="PLoS Pathog.">
        <title>Biosynthesis of antibiotic leucinostatins in bio-control fungus Purpureocillium lilacinum and their inhibition on phytophthora revealed by genome mining.</title>
        <authorList>
            <person name="Wang G."/>
            <person name="Liu Z."/>
            <person name="Lin R."/>
            <person name="Li E."/>
            <person name="Mao Z."/>
            <person name="Ling J."/>
            <person name="Yang Y."/>
            <person name="Yin W.B."/>
            <person name="Xie B."/>
        </authorList>
    </citation>
    <scope>NUCLEOTIDE SEQUENCE [LARGE SCALE GENOMIC DNA]</scope>
    <source>
        <strain evidence="8">170</strain>
    </source>
</reference>
<dbReference type="InterPro" id="IPR020846">
    <property type="entry name" value="MFS_dom"/>
</dbReference>
<organism evidence="8 9">
    <name type="scientific">Pochonia chlamydosporia 170</name>
    <dbReference type="NCBI Taxonomy" id="1380566"/>
    <lineage>
        <taxon>Eukaryota</taxon>
        <taxon>Fungi</taxon>
        <taxon>Dikarya</taxon>
        <taxon>Ascomycota</taxon>
        <taxon>Pezizomycotina</taxon>
        <taxon>Sordariomycetes</taxon>
        <taxon>Hypocreomycetidae</taxon>
        <taxon>Hypocreales</taxon>
        <taxon>Clavicipitaceae</taxon>
        <taxon>Pochonia</taxon>
    </lineage>
</organism>
<feature type="transmembrane region" description="Helical" evidence="6">
    <location>
        <begin position="52"/>
        <end position="71"/>
    </location>
</feature>
<dbReference type="STRING" id="1380566.A0A179F1G4"/>
<keyword evidence="2 6" id="KW-0812">Transmembrane</keyword>
<dbReference type="PANTHER" id="PTHR23502:SF163">
    <property type="entry name" value="MAJOR FACILITATOR SUPERFAMILY (MFS) PROFILE DOMAIN-CONTAINING PROTEIN"/>
    <property type="match status" value="1"/>
</dbReference>
<evidence type="ECO:0000313" key="8">
    <source>
        <dbReference type="EMBL" id="OAQ59258.1"/>
    </source>
</evidence>
<evidence type="ECO:0000256" key="1">
    <source>
        <dbReference type="ARBA" id="ARBA00004141"/>
    </source>
</evidence>
<dbReference type="PANTHER" id="PTHR23502">
    <property type="entry name" value="MAJOR FACILITATOR SUPERFAMILY"/>
    <property type="match status" value="1"/>
</dbReference>
<proteinExistence type="predicted"/>
<feature type="transmembrane region" description="Helical" evidence="6">
    <location>
        <begin position="361"/>
        <end position="380"/>
    </location>
</feature>
<dbReference type="PROSITE" id="PS50850">
    <property type="entry name" value="MFS"/>
    <property type="match status" value="1"/>
</dbReference>
<keyword evidence="9" id="KW-1185">Reference proteome</keyword>
<dbReference type="GeneID" id="28852671"/>
<evidence type="ECO:0000259" key="7">
    <source>
        <dbReference type="PROSITE" id="PS50850"/>
    </source>
</evidence>
<feature type="transmembrane region" description="Helical" evidence="6">
    <location>
        <begin position="275"/>
        <end position="297"/>
    </location>
</feature>
<evidence type="ECO:0000256" key="5">
    <source>
        <dbReference type="SAM" id="MobiDB-lite"/>
    </source>
</evidence>
<feature type="compositionally biased region" description="Acidic residues" evidence="5">
    <location>
        <begin position="1"/>
        <end position="17"/>
    </location>
</feature>
<evidence type="ECO:0000313" key="9">
    <source>
        <dbReference type="Proteomes" id="UP000078397"/>
    </source>
</evidence>
<keyword evidence="4 6" id="KW-0472">Membrane</keyword>
<dbReference type="GO" id="GO:0022857">
    <property type="term" value="F:transmembrane transporter activity"/>
    <property type="evidence" value="ECO:0007669"/>
    <property type="project" value="InterPro"/>
</dbReference>
<dbReference type="SUPFAM" id="SSF103473">
    <property type="entry name" value="MFS general substrate transporter"/>
    <property type="match status" value="1"/>
</dbReference>
<keyword evidence="3 6" id="KW-1133">Transmembrane helix</keyword>
<dbReference type="AlphaFoldDB" id="A0A179F1G4"/>
<gene>
    <name evidence="8" type="ORF">VFPPC_10280</name>
</gene>
<evidence type="ECO:0000256" key="3">
    <source>
        <dbReference type="ARBA" id="ARBA00022989"/>
    </source>
</evidence>
<dbReference type="GO" id="GO:0016020">
    <property type="term" value="C:membrane"/>
    <property type="evidence" value="ECO:0007669"/>
    <property type="project" value="UniProtKB-SubCell"/>
</dbReference>
<dbReference type="RefSeq" id="XP_018137313.1">
    <property type="nucleotide sequence ID" value="XM_018288677.1"/>
</dbReference>
<evidence type="ECO:0000256" key="2">
    <source>
        <dbReference type="ARBA" id="ARBA00022692"/>
    </source>
</evidence>
<name>A0A179F1G4_METCM</name>
<protein>
    <submittedName>
        <fullName evidence="8">MFS transporter, DHA1 family, multidrug resistance protein</fullName>
    </submittedName>
</protein>
<feature type="region of interest" description="Disordered" evidence="5">
    <location>
        <begin position="1"/>
        <end position="23"/>
    </location>
</feature>
<feature type="transmembrane region" description="Helical" evidence="6">
    <location>
        <begin position="419"/>
        <end position="441"/>
    </location>
</feature>
<feature type="transmembrane region" description="Helical" evidence="6">
    <location>
        <begin position="317"/>
        <end position="340"/>
    </location>
</feature>
<evidence type="ECO:0000256" key="4">
    <source>
        <dbReference type="ARBA" id="ARBA00023136"/>
    </source>
</evidence>
<comment type="subcellular location">
    <subcellularLocation>
        <location evidence="1">Membrane</location>
        <topology evidence="1">Multi-pass membrane protein</topology>
    </subcellularLocation>
</comment>
<dbReference type="EMBL" id="LSBJ02000010">
    <property type="protein sequence ID" value="OAQ59258.1"/>
    <property type="molecule type" value="Genomic_DNA"/>
</dbReference>
<sequence length="504" mass="54238">MSIDEETTFLQAEDEEGSCITTSSPHYTADHDDIFGSSGSPMDWPTPFKWRTVAMLAFAAFTVSFNSISIFPIANFVVHDLAADHVTKADTVLMVTIWELGEAVGALLIAPLSEMFGRYHLYNACNVVFIMGATATALSQSTTVFIMARALTGMAVASNVLNPAIIGDIYPSEQRGSAMSVIMLATLAGGNLGPALGGIISQILGWRAVVWIGVTLAVACELVFLTCFKETYRAHVSQRDNAKLLTESSYAFDGTAGLDKNLSGLRTAVMRPARLLYGSGVLACLALFGSVIFSFFYDVLVTLPSVLEETYDLSPAAVGSSFLANGIGSFIGIMISKMYLDKIYVKLRAANNGVGQPEYRLPVAIIGAFMLPPAVALYGWCAETQLPLTLLLLSVVAMRLSLMLAIVPLMTYIVDAFGLYSASAMSGVIVLRCLACAFLSLTTVQITEFLGDGWGFTLLGAVCMVLALIPVMILRYGQHWRQRCRYTSLSQDSTEHLPVACIEG</sequence>
<feature type="transmembrane region" description="Helical" evidence="6">
    <location>
        <begin position="91"/>
        <end position="112"/>
    </location>
</feature>
<feature type="transmembrane region" description="Helical" evidence="6">
    <location>
        <begin position="119"/>
        <end position="138"/>
    </location>
</feature>
<dbReference type="KEGG" id="pchm:VFPPC_10280"/>
<comment type="caution">
    <text evidence="8">The sequence shown here is derived from an EMBL/GenBank/DDBJ whole genome shotgun (WGS) entry which is preliminary data.</text>
</comment>
<feature type="transmembrane region" description="Helical" evidence="6">
    <location>
        <begin position="453"/>
        <end position="476"/>
    </location>
</feature>
<feature type="transmembrane region" description="Helical" evidence="6">
    <location>
        <begin position="386"/>
        <end position="407"/>
    </location>
</feature>
<feature type="domain" description="Major facilitator superfamily (MFS) profile" evidence="7">
    <location>
        <begin position="52"/>
        <end position="478"/>
    </location>
</feature>
<dbReference type="InterPro" id="IPR011701">
    <property type="entry name" value="MFS"/>
</dbReference>
<dbReference type="Gene3D" id="1.20.1250.20">
    <property type="entry name" value="MFS general substrate transporter like domains"/>
    <property type="match status" value="1"/>
</dbReference>
<dbReference type="Pfam" id="PF07690">
    <property type="entry name" value="MFS_1"/>
    <property type="match status" value="1"/>
</dbReference>
<feature type="transmembrane region" description="Helical" evidence="6">
    <location>
        <begin position="206"/>
        <end position="228"/>
    </location>
</feature>
<dbReference type="Proteomes" id="UP000078397">
    <property type="component" value="Unassembled WGS sequence"/>
</dbReference>